<dbReference type="EMBL" id="QPMM01000002">
    <property type="protein sequence ID" value="RFS24693.1"/>
    <property type="molecule type" value="Genomic_DNA"/>
</dbReference>
<dbReference type="Gene3D" id="2.120.10.30">
    <property type="entry name" value="TolB, C-terminal domain"/>
    <property type="match status" value="1"/>
</dbReference>
<dbReference type="Pfam" id="PF22807">
    <property type="entry name" value="TrAA12"/>
    <property type="match status" value="1"/>
</dbReference>
<keyword evidence="4" id="KW-1185">Reference proteome</keyword>
<dbReference type="AlphaFoldDB" id="A0A3E1YE11"/>
<dbReference type="RefSeq" id="WP_116974525.1">
    <property type="nucleotide sequence ID" value="NZ_QPMM01000002.1"/>
</dbReference>
<dbReference type="InterPro" id="IPR054539">
    <property type="entry name" value="Beta-prop_PDH"/>
</dbReference>
<proteinExistence type="predicted"/>
<feature type="signal peptide" evidence="1">
    <location>
        <begin position="1"/>
        <end position="23"/>
    </location>
</feature>
<dbReference type="PANTHER" id="PTHR19328">
    <property type="entry name" value="HEDGEHOG-INTERACTING PROTEIN"/>
    <property type="match status" value="1"/>
</dbReference>
<evidence type="ECO:0000313" key="4">
    <source>
        <dbReference type="Proteomes" id="UP000260644"/>
    </source>
</evidence>
<evidence type="ECO:0000256" key="1">
    <source>
        <dbReference type="SAM" id="SignalP"/>
    </source>
</evidence>
<accession>A0A3E1YE11</accession>
<feature type="chain" id="PRO_5017769517" evidence="1">
    <location>
        <begin position="24"/>
        <end position="427"/>
    </location>
</feature>
<dbReference type="PANTHER" id="PTHR19328:SF53">
    <property type="entry name" value="MEMBRANE PROTEIN"/>
    <property type="match status" value="1"/>
</dbReference>
<dbReference type="InterPro" id="IPR011041">
    <property type="entry name" value="Quinoprot_gluc/sorb_DH_b-prop"/>
</dbReference>
<comment type="caution">
    <text evidence="3">The sequence shown here is derived from an EMBL/GenBank/DDBJ whole genome shotgun (WGS) entry which is preliminary data.</text>
</comment>
<dbReference type="OrthoDB" id="9811395at2"/>
<evidence type="ECO:0000313" key="3">
    <source>
        <dbReference type="EMBL" id="RFS24693.1"/>
    </source>
</evidence>
<keyword evidence="1" id="KW-0732">Signal</keyword>
<gene>
    <name evidence="3" type="ORF">DVR12_05690</name>
</gene>
<sequence>MRTKMILLGCVSLLGLLSVQCFADHKTKDSSNHAKVDPGNAGLTLPAGFHAQAIAENLGAARHIAVTPKGDIYVKISSGKPGNAIAVLHDDNGKMDVKTFGTYRGTGIAIKDGYLYASSDEDVFRYKLDDQFQVINKDQPEKIITGLINRRQHESKSIALDNDGNIYVNIGAYSNSCQVQDRAKGSKGIPGCPIRDSAAGIWQFRADKANQTYGDGSKFATGLRNVVGLDWNNQSNHLFVMQHGRDGLFDMWPEYYSLEQGNELPAECMYKLNKGDDAGWPYIYYDGIQNKKMLAPEYGGDGKKTGGENAIDPVAAFPAHMAPNGLLFYTGNQFPAKYKNGAFIAFHGSWNRQKGQKGYLVAFVPFKDGMPSGKWEVFADGFAGIKDIQSPGQAQHRPCGLAQGPDGSLYVTDDVKGTVYKITYNGK</sequence>
<dbReference type="Proteomes" id="UP000260644">
    <property type="component" value="Unassembled WGS sequence"/>
</dbReference>
<feature type="domain" description="Pyrroloquinoline quinone-dependent pyranose dehydrogenase beta-propeller" evidence="2">
    <location>
        <begin position="45"/>
        <end position="424"/>
    </location>
</feature>
<dbReference type="SUPFAM" id="SSF50952">
    <property type="entry name" value="Soluble quinoprotein glucose dehydrogenase"/>
    <property type="match status" value="1"/>
</dbReference>
<organism evidence="3 4">
    <name type="scientific">Chitinophaga silvatica</name>
    <dbReference type="NCBI Taxonomy" id="2282649"/>
    <lineage>
        <taxon>Bacteria</taxon>
        <taxon>Pseudomonadati</taxon>
        <taxon>Bacteroidota</taxon>
        <taxon>Chitinophagia</taxon>
        <taxon>Chitinophagales</taxon>
        <taxon>Chitinophagaceae</taxon>
        <taxon>Chitinophaga</taxon>
    </lineage>
</organism>
<name>A0A3E1YE11_9BACT</name>
<dbReference type="InterPro" id="IPR011042">
    <property type="entry name" value="6-blade_b-propeller_TolB-like"/>
</dbReference>
<evidence type="ECO:0000259" key="2">
    <source>
        <dbReference type="Pfam" id="PF22807"/>
    </source>
</evidence>
<reference evidence="3 4" key="1">
    <citation type="submission" date="2018-07" db="EMBL/GenBank/DDBJ databases">
        <title>Chitinophaga K2CV101002-2 sp. nov., isolated from a monsoon evergreen broad-leaved forest soil.</title>
        <authorList>
            <person name="Lv Y."/>
        </authorList>
    </citation>
    <scope>NUCLEOTIDE SEQUENCE [LARGE SCALE GENOMIC DNA]</scope>
    <source>
        <strain evidence="3 4">GDMCC 1.1288</strain>
    </source>
</reference>
<protein>
    <submittedName>
        <fullName evidence="3">Sorbosone dehydrogenase</fullName>
    </submittedName>
</protein>